<keyword evidence="2" id="KW-1185">Reference proteome</keyword>
<name>A0ABV0IMD1_9MICC</name>
<accession>A0ABV0IMD1</accession>
<proteinExistence type="predicted"/>
<gene>
    <name evidence="1" type="ORF">ABDK96_16755</name>
</gene>
<evidence type="ECO:0000313" key="2">
    <source>
        <dbReference type="Proteomes" id="UP001484097"/>
    </source>
</evidence>
<dbReference type="RefSeq" id="WP_347922236.1">
    <property type="nucleotide sequence ID" value="NZ_JBDXMX010000016.1"/>
</dbReference>
<comment type="caution">
    <text evidence="1">The sequence shown here is derived from an EMBL/GenBank/DDBJ whole genome shotgun (WGS) entry which is preliminary data.</text>
</comment>
<dbReference type="Proteomes" id="UP001484097">
    <property type="component" value="Unassembled WGS sequence"/>
</dbReference>
<sequence>MVIEHSDAEVAKAQRDEHYILDLCDQLLGPGEQQKRFDWLTGDPSLTTGKKTRLPLDGYWDSFRLAIEFQEKQHFESVPFWDQKLTASGMSRGEQRKVYDRRKVEQTAEHGVRLLHIRQDAFPMSKGKIDRDPERDLDIVRRLLHDVLGADMPTAKPER</sequence>
<dbReference type="EMBL" id="JBDXMX010000016">
    <property type="protein sequence ID" value="MEO9249329.1"/>
    <property type="molecule type" value="Genomic_DNA"/>
</dbReference>
<reference evidence="1 2" key="1">
    <citation type="submission" date="2024-05" db="EMBL/GenBank/DDBJ databases">
        <authorList>
            <person name="Yi C."/>
        </authorList>
    </citation>
    <scope>NUCLEOTIDE SEQUENCE [LARGE SCALE GENOMIC DNA]</scope>
    <source>
        <strain evidence="1 2">XS13</strain>
    </source>
</reference>
<evidence type="ECO:0000313" key="1">
    <source>
        <dbReference type="EMBL" id="MEO9249329.1"/>
    </source>
</evidence>
<protein>
    <submittedName>
        <fullName evidence="1">Uncharacterized protein</fullName>
    </submittedName>
</protein>
<organism evidence="1 2">
    <name type="scientific">Citricoccus nitrophenolicus</name>
    <dbReference type="NCBI Taxonomy" id="863575"/>
    <lineage>
        <taxon>Bacteria</taxon>
        <taxon>Bacillati</taxon>
        <taxon>Actinomycetota</taxon>
        <taxon>Actinomycetes</taxon>
        <taxon>Micrococcales</taxon>
        <taxon>Micrococcaceae</taxon>
        <taxon>Citricoccus</taxon>
    </lineage>
</organism>